<keyword evidence="2" id="KW-0645">Protease</keyword>
<feature type="non-terminal residue" evidence="5">
    <location>
        <position position="228"/>
    </location>
</feature>
<evidence type="ECO:0000313" key="5">
    <source>
        <dbReference type="EMBL" id="TEB26242.1"/>
    </source>
</evidence>
<name>A0A4Y7SWN1_COPMI</name>
<protein>
    <recommendedName>
        <fullName evidence="4">Ubiquitin-like protease family profile domain-containing protein</fullName>
    </recommendedName>
</protein>
<comment type="caution">
    <text evidence="5">The sequence shown here is derived from an EMBL/GenBank/DDBJ whole genome shotgun (WGS) entry which is preliminary data.</text>
</comment>
<feature type="domain" description="Ubiquitin-like protease family profile" evidence="4">
    <location>
        <begin position="26"/>
        <end position="197"/>
    </location>
</feature>
<dbReference type="InterPro" id="IPR003653">
    <property type="entry name" value="Peptidase_C48_C"/>
</dbReference>
<dbReference type="SUPFAM" id="SSF54001">
    <property type="entry name" value="Cysteine proteinases"/>
    <property type="match status" value="1"/>
</dbReference>
<dbReference type="OrthoDB" id="2979847at2759"/>
<feature type="non-terminal residue" evidence="5">
    <location>
        <position position="1"/>
    </location>
</feature>
<evidence type="ECO:0000256" key="1">
    <source>
        <dbReference type="ARBA" id="ARBA00005234"/>
    </source>
</evidence>
<keyword evidence="6" id="KW-1185">Reference proteome</keyword>
<dbReference type="GO" id="GO:0008234">
    <property type="term" value="F:cysteine-type peptidase activity"/>
    <property type="evidence" value="ECO:0007669"/>
    <property type="project" value="InterPro"/>
</dbReference>
<evidence type="ECO:0000259" key="4">
    <source>
        <dbReference type="PROSITE" id="PS50600"/>
    </source>
</evidence>
<dbReference type="GO" id="GO:0019783">
    <property type="term" value="F:ubiquitin-like protein peptidase activity"/>
    <property type="evidence" value="ECO:0007669"/>
    <property type="project" value="UniProtKB-ARBA"/>
</dbReference>
<gene>
    <name evidence="5" type="ORF">FA13DRAFT_1566119</name>
</gene>
<comment type="similarity">
    <text evidence="1">Belongs to the peptidase C48 family.</text>
</comment>
<evidence type="ECO:0000256" key="2">
    <source>
        <dbReference type="ARBA" id="ARBA00022670"/>
    </source>
</evidence>
<dbReference type="Gene3D" id="3.40.395.10">
    <property type="entry name" value="Adenoviral Proteinase, Chain A"/>
    <property type="match status" value="1"/>
</dbReference>
<keyword evidence="3" id="KW-0378">Hydrolase</keyword>
<dbReference type="AlphaFoldDB" id="A0A4Y7SWN1"/>
<sequence>GSHTMAGDVLKLLEMTEWDGDLAGLSKIGRMDITKLAGLASTAWLTDEHVNPGVDLLRMQLEYGCEAGEVEVVMNWFYELVVQGYHNLDHYSTSSTKNMAWVWKMGCSVASKAMEYVCFIANVGRNHWISVVIDATQRQIQIGDSLYATIPLNVVKALQWWTGYHTGEEFSVVDLPIGRQTDSHSCGVFAWNALATRFLPIAYGRATESTIVAERLRLMRDALRVNLE</sequence>
<proteinExistence type="inferred from homology"/>
<organism evidence="5 6">
    <name type="scientific">Coprinellus micaceus</name>
    <name type="common">Glistening ink-cap mushroom</name>
    <name type="synonym">Coprinus micaceus</name>
    <dbReference type="NCBI Taxonomy" id="71717"/>
    <lineage>
        <taxon>Eukaryota</taxon>
        <taxon>Fungi</taxon>
        <taxon>Dikarya</taxon>
        <taxon>Basidiomycota</taxon>
        <taxon>Agaricomycotina</taxon>
        <taxon>Agaricomycetes</taxon>
        <taxon>Agaricomycetidae</taxon>
        <taxon>Agaricales</taxon>
        <taxon>Agaricineae</taxon>
        <taxon>Psathyrellaceae</taxon>
        <taxon>Coprinellus</taxon>
    </lineage>
</organism>
<dbReference type="InterPro" id="IPR038765">
    <property type="entry name" value="Papain-like_cys_pep_sf"/>
</dbReference>
<dbReference type="STRING" id="71717.A0A4Y7SWN1"/>
<dbReference type="Proteomes" id="UP000298030">
    <property type="component" value="Unassembled WGS sequence"/>
</dbReference>
<evidence type="ECO:0000256" key="3">
    <source>
        <dbReference type="ARBA" id="ARBA00022801"/>
    </source>
</evidence>
<dbReference type="EMBL" id="QPFP01000050">
    <property type="protein sequence ID" value="TEB26242.1"/>
    <property type="molecule type" value="Genomic_DNA"/>
</dbReference>
<dbReference type="Pfam" id="PF02902">
    <property type="entry name" value="Peptidase_C48"/>
    <property type="match status" value="1"/>
</dbReference>
<reference evidence="5 6" key="1">
    <citation type="journal article" date="2019" name="Nat. Ecol. Evol.">
        <title>Megaphylogeny resolves global patterns of mushroom evolution.</title>
        <authorList>
            <person name="Varga T."/>
            <person name="Krizsan K."/>
            <person name="Foldi C."/>
            <person name="Dima B."/>
            <person name="Sanchez-Garcia M."/>
            <person name="Sanchez-Ramirez S."/>
            <person name="Szollosi G.J."/>
            <person name="Szarkandi J.G."/>
            <person name="Papp V."/>
            <person name="Albert L."/>
            <person name="Andreopoulos W."/>
            <person name="Angelini C."/>
            <person name="Antonin V."/>
            <person name="Barry K.W."/>
            <person name="Bougher N.L."/>
            <person name="Buchanan P."/>
            <person name="Buyck B."/>
            <person name="Bense V."/>
            <person name="Catcheside P."/>
            <person name="Chovatia M."/>
            <person name="Cooper J."/>
            <person name="Damon W."/>
            <person name="Desjardin D."/>
            <person name="Finy P."/>
            <person name="Geml J."/>
            <person name="Haridas S."/>
            <person name="Hughes K."/>
            <person name="Justo A."/>
            <person name="Karasinski D."/>
            <person name="Kautmanova I."/>
            <person name="Kiss B."/>
            <person name="Kocsube S."/>
            <person name="Kotiranta H."/>
            <person name="LaButti K.M."/>
            <person name="Lechner B.E."/>
            <person name="Liimatainen K."/>
            <person name="Lipzen A."/>
            <person name="Lukacs Z."/>
            <person name="Mihaltcheva S."/>
            <person name="Morgado L.N."/>
            <person name="Niskanen T."/>
            <person name="Noordeloos M.E."/>
            <person name="Ohm R.A."/>
            <person name="Ortiz-Santana B."/>
            <person name="Ovrebo C."/>
            <person name="Racz N."/>
            <person name="Riley R."/>
            <person name="Savchenko A."/>
            <person name="Shiryaev A."/>
            <person name="Soop K."/>
            <person name="Spirin V."/>
            <person name="Szebenyi C."/>
            <person name="Tomsovsky M."/>
            <person name="Tulloss R.E."/>
            <person name="Uehling J."/>
            <person name="Grigoriev I.V."/>
            <person name="Vagvolgyi C."/>
            <person name="Papp T."/>
            <person name="Martin F.M."/>
            <person name="Miettinen O."/>
            <person name="Hibbett D.S."/>
            <person name="Nagy L.G."/>
        </authorList>
    </citation>
    <scope>NUCLEOTIDE SEQUENCE [LARGE SCALE GENOMIC DNA]</scope>
    <source>
        <strain evidence="5 6">FP101781</strain>
    </source>
</reference>
<accession>A0A4Y7SWN1</accession>
<dbReference type="PROSITE" id="PS50600">
    <property type="entry name" value="ULP_PROTEASE"/>
    <property type="match status" value="1"/>
</dbReference>
<dbReference type="GO" id="GO:0006508">
    <property type="term" value="P:proteolysis"/>
    <property type="evidence" value="ECO:0007669"/>
    <property type="project" value="UniProtKB-KW"/>
</dbReference>
<evidence type="ECO:0000313" key="6">
    <source>
        <dbReference type="Proteomes" id="UP000298030"/>
    </source>
</evidence>